<dbReference type="Proteomes" id="UP000316621">
    <property type="component" value="Chromosome 1"/>
</dbReference>
<sequence>MEKEDRSSSGCESINSSSQSRKRRAESEIKCSECNTVVTHVCGRTQSKCIACYFRDRSTAKTTTTSTPPVHRRKTSTPVSKWKRILCASNHSSSSSVHHHQQTPPPPLSSPSMASVRLSPGDIHCLQVPNDFITSQEKLFQIMPQNPHLKPLEKYPPGARKGMKLMFDLEFTNLAEKLQESVDPLEFYAKAGEYTWQMTTLEEMGYNVVKLKQKFDNLSKISVIGKANRDEIEVIKEKIRVMEAEASARQKKIQDLETEVQQLKNELRSEDEEIEALKLLEREFDEEKAKKCSAFMSVAAAPWI</sequence>
<evidence type="ECO:0000256" key="2">
    <source>
        <dbReference type="ARBA" id="ARBA00022604"/>
    </source>
</evidence>
<keyword evidence="1" id="KW-0813">Transport</keyword>
<accession>A0A4Y7IJD4</accession>
<feature type="compositionally biased region" description="Low complexity" evidence="4">
    <location>
        <begin position="8"/>
        <end position="19"/>
    </location>
</feature>
<proteinExistence type="predicted"/>
<dbReference type="Gramene" id="RZC47559">
    <property type="protein sequence ID" value="RZC47559"/>
    <property type="gene ID" value="C5167_040502"/>
</dbReference>
<keyword evidence="6" id="KW-1185">Reference proteome</keyword>
<evidence type="ECO:0000313" key="6">
    <source>
        <dbReference type="Proteomes" id="UP000316621"/>
    </source>
</evidence>
<dbReference type="AlphaFoldDB" id="A0A4Y7IJD4"/>
<evidence type="ECO:0000313" key="5">
    <source>
        <dbReference type="EMBL" id="RZC47559.1"/>
    </source>
</evidence>
<name>A0A4Y7IJD4_PAPSO</name>
<evidence type="ECO:0000256" key="1">
    <source>
        <dbReference type="ARBA" id="ARBA00022448"/>
    </source>
</evidence>
<dbReference type="InterPro" id="IPR007930">
    <property type="entry name" value="DUF724"/>
</dbReference>
<evidence type="ECO:0000256" key="3">
    <source>
        <dbReference type="SAM" id="Coils"/>
    </source>
</evidence>
<feature type="region of interest" description="Disordered" evidence="4">
    <location>
        <begin position="92"/>
        <end position="115"/>
    </location>
</feature>
<keyword evidence="3" id="KW-0175">Coiled coil</keyword>
<dbReference type="OrthoDB" id="1938038at2759"/>
<feature type="region of interest" description="Disordered" evidence="4">
    <location>
        <begin position="1"/>
        <end position="28"/>
    </location>
</feature>
<gene>
    <name evidence="5" type="ORF">C5167_040502</name>
</gene>
<keyword evidence="2" id="KW-0341">Growth regulation</keyword>
<organism evidence="5 6">
    <name type="scientific">Papaver somniferum</name>
    <name type="common">Opium poppy</name>
    <dbReference type="NCBI Taxonomy" id="3469"/>
    <lineage>
        <taxon>Eukaryota</taxon>
        <taxon>Viridiplantae</taxon>
        <taxon>Streptophyta</taxon>
        <taxon>Embryophyta</taxon>
        <taxon>Tracheophyta</taxon>
        <taxon>Spermatophyta</taxon>
        <taxon>Magnoliopsida</taxon>
        <taxon>Ranunculales</taxon>
        <taxon>Papaveraceae</taxon>
        <taxon>Papaveroideae</taxon>
        <taxon>Papaver</taxon>
    </lineage>
</organism>
<protein>
    <submittedName>
        <fullName evidence="5">Uncharacterized protein</fullName>
    </submittedName>
</protein>
<dbReference type="EMBL" id="CM010715">
    <property type="protein sequence ID" value="RZC47559.1"/>
    <property type="molecule type" value="Genomic_DNA"/>
</dbReference>
<reference evidence="5 6" key="1">
    <citation type="journal article" date="2018" name="Science">
        <title>The opium poppy genome and morphinan production.</title>
        <authorList>
            <person name="Guo L."/>
            <person name="Winzer T."/>
            <person name="Yang X."/>
            <person name="Li Y."/>
            <person name="Ning Z."/>
            <person name="He Z."/>
            <person name="Teodor R."/>
            <person name="Lu Y."/>
            <person name="Bowser T.A."/>
            <person name="Graham I.A."/>
            <person name="Ye K."/>
        </authorList>
    </citation>
    <scope>NUCLEOTIDE SEQUENCE [LARGE SCALE GENOMIC DNA]</scope>
    <source>
        <strain evidence="6">cv. HN1</strain>
        <tissue evidence="5">Leaves</tissue>
    </source>
</reference>
<dbReference type="Pfam" id="PF05266">
    <property type="entry name" value="DUF724"/>
    <property type="match status" value="1"/>
</dbReference>
<evidence type="ECO:0000256" key="4">
    <source>
        <dbReference type="SAM" id="MobiDB-lite"/>
    </source>
</evidence>
<feature type="coiled-coil region" evidence="3">
    <location>
        <begin position="239"/>
        <end position="290"/>
    </location>
</feature>